<dbReference type="OrthoDB" id="2691869at2759"/>
<reference evidence="2 3" key="1">
    <citation type="journal article" date="2019" name="New Phytol.">
        <title>Comparative genomics reveals unique wood-decay strategies and fruiting body development in the Schizophyllaceae.</title>
        <authorList>
            <person name="Almasi E."/>
            <person name="Sahu N."/>
            <person name="Krizsan K."/>
            <person name="Balint B."/>
            <person name="Kovacs G.M."/>
            <person name="Kiss B."/>
            <person name="Cseklye J."/>
            <person name="Drula E."/>
            <person name="Henrissat B."/>
            <person name="Nagy I."/>
            <person name="Chovatia M."/>
            <person name="Adam C."/>
            <person name="LaButti K."/>
            <person name="Lipzen A."/>
            <person name="Riley R."/>
            <person name="Grigoriev I.V."/>
            <person name="Nagy L.G."/>
        </authorList>
    </citation>
    <scope>NUCLEOTIDE SEQUENCE [LARGE SCALE GENOMIC DNA]</scope>
    <source>
        <strain evidence="2 3">NL-1724</strain>
    </source>
</reference>
<dbReference type="Proteomes" id="UP000320762">
    <property type="component" value="Unassembled WGS sequence"/>
</dbReference>
<evidence type="ECO:0000313" key="3">
    <source>
        <dbReference type="Proteomes" id="UP000320762"/>
    </source>
</evidence>
<feature type="compositionally biased region" description="Polar residues" evidence="1">
    <location>
        <begin position="321"/>
        <end position="334"/>
    </location>
</feature>
<gene>
    <name evidence="2" type="ORF">BD626DRAFT_513971</name>
</gene>
<evidence type="ECO:0000256" key="1">
    <source>
        <dbReference type="SAM" id="MobiDB-lite"/>
    </source>
</evidence>
<protein>
    <submittedName>
        <fullName evidence="2">Uncharacterized protein</fullName>
    </submittedName>
</protein>
<sequence>MPAKRRLSGDDSQTVAANPQPERPATPVNLTVPTQAPKATPKSMGSGSFTASGGFTSSKIEKVTPWITRDVEHHATCDFDTFLRFALRKVDQDAQGDLPADAATPVRENARLENTLKAMLPVCNDPDVHQGLNKYCAKVKREPERYAPFVKTFNAALTELKSVQVDGFRFRPHSKLDILFCRNAEKEIEGKHQGGFGRYDVITKRKPDILLTTFSAAEQVLGMWPRPKILRLATLQPPGNFHWSHGLLPCELKIYDRKLPCPKPFKDTSLKARYQTLDVHSKRPTPLAVDEKGTDTAPAPRLPKRQKTAAEAQEPMEQRVSRSATRTQEAQSSRKFMGFI</sequence>
<proteinExistence type="predicted"/>
<feature type="region of interest" description="Disordered" evidence="1">
    <location>
        <begin position="1"/>
        <end position="54"/>
    </location>
</feature>
<keyword evidence="3" id="KW-1185">Reference proteome</keyword>
<evidence type="ECO:0000313" key="2">
    <source>
        <dbReference type="EMBL" id="TRM57762.1"/>
    </source>
</evidence>
<accession>A0A550BYX8</accession>
<comment type="caution">
    <text evidence="2">The sequence shown here is derived from an EMBL/GenBank/DDBJ whole genome shotgun (WGS) entry which is preliminary data.</text>
</comment>
<name>A0A550BYX8_9AGAR</name>
<organism evidence="2 3">
    <name type="scientific">Schizophyllum amplum</name>
    <dbReference type="NCBI Taxonomy" id="97359"/>
    <lineage>
        <taxon>Eukaryota</taxon>
        <taxon>Fungi</taxon>
        <taxon>Dikarya</taxon>
        <taxon>Basidiomycota</taxon>
        <taxon>Agaricomycotina</taxon>
        <taxon>Agaricomycetes</taxon>
        <taxon>Agaricomycetidae</taxon>
        <taxon>Agaricales</taxon>
        <taxon>Schizophyllaceae</taxon>
        <taxon>Schizophyllum</taxon>
    </lineage>
</organism>
<feature type="region of interest" description="Disordered" evidence="1">
    <location>
        <begin position="281"/>
        <end position="340"/>
    </location>
</feature>
<dbReference type="EMBL" id="VDMD01000043">
    <property type="protein sequence ID" value="TRM57762.1"/>
    <property type="molecule type" value="Genomic_DNA"/>
</dbReference>
<feature type="compositionally biased region" description="Low complexity" evidence="1">
    <location>
        <begin position="43"/>
        <end position="54"/>
    </location>
</feature>
<dbReference type="AlphaFoldDB" id="A0A550BYX8"/>